<dbReference type="EMBL" id="JBHRSZ010000006">
    <property type="protein sequence ID" value="MFC3152226.1"/>
    <property type="molecule type" value="Genomic_DNA"/>
</dbReference>
<comment type="caution">
    <text evidence="1">The sequence shown here is derived from an EMBL/GenBank/DDBJ whole genome shotgun (WGS) entry which is preliminary data.</text>
</comment>
<dbReference type="Proteomes" id="UP001595476">
    <property type="component" value="Unassembled WGS sequence"/>
</dbReference>
<proteinExistence type="predicted"/>
<dbReference type="RefSeq" id="WP_386722139.1">
    <property type="nucleotide sequence ID" value="NZ_JBHRSZ010000006.1"/>
</dbReference>
<keyword evidence="2" id="KW-1185">Reference proteome</keyword>
<reference evidence="2" key="1">
    <citation type="journal article" date="2019" name="Int. J. Syst. Evol. Microbiol.">
        <title>The Global Catalogue of Microorganisms (GCM) 10K type strain sequencing project: providing services to taxonomists for standard genome sequencing and annotation.</title>
        <authorList>
            <consortium name="The Broad Institute Genomics Platform"/>
            <consortium name="The Broad Institute Genome Sequencing Center for Infectious Disease"/>
            <person name="Wu L."/>
            <person name="Ma J."/>
        </authorList>
    </citation>
    <scope>NUCLEOTIDE SEQUENCE [LARGE SCALE GENOMIC DNA]</scope>
    <source>
        <strain evidence="2">KCTC 52438</strain>
    </source>
</reference>
<sequence length="94" mass="10896">MMKREFTFLKEAINRYQQTSNRMLQQSQHRLPEHIEQVASLLEKQPYTGCQQAANGARNLKQTTQEIVETLFLTNDLLCDKALELVSKVERSEG</sequence>
<name>A0ABV7HHV0_9GAMM</name>
<accession>A0ABV7HHV0</accession>
<gene>
    <name evidence="1" type="ORF">ACFOEK_14420</name>
</gene>
<protein>
    <submittedName>
        <fullName evidence="1">Uncharacterized protein</fullName>
    </submittedName>
</protein>
<evidence type="ECO:0000313" key="1">
    <source>
        <dbReference type="EMBL" id="MFC3152226.1"/>
    </source>
</evidence>
<organism evidence="1 2">
    <name type="scientific">Litoribrevibacter euphylliae</name>
    <dbReference type="NCBI Taxonomy" id="1834034"/>
    <lineage>
        <taxon>Bacteria</taxon>
        <taxon>Pseudomonadati</taxon>
        <taxon>Pseudomonadota</taxon>
        <taxon>Gammaproteobacteria</taxon>
        <taxon>Oceanospirillales</taxon>
        <taxon>Oceanospirillaceae</taxon>
        <taxon>Litoribrevibacter</taxon>
    </lineage>
</organism>
<evidence type="ECO:0000313" key="2">
    <source>
        <dbReference type="Proteomes" id="UP001595476"/>
    </source>
</evidence>